<evidence type="ECO:0000256" key="2">
    <source>
        <dbReference type="ARBA" id="ARBA00023125"/>
    </source>
</evidence>
<organism evidence="5 6">
    <name type="scientific">Dethiosulfatarculus sandiegensis</name>
    <dbReference type="NCBI Taxonomy" id="1429043"/>
    <lineage>
        <taxon>Bacteria</taxon>
        <taxon>Pseudomonadati</taxon>
        <taxon>Thermodesulfobacteriota</taxon>
        <taxon>Desulfarculia</taxon>
        <taxon>Desulfarculales</taxon>
        <taxon>Desulfarculaceae</taxon>
        <taxon>Dethiosulfatarculus</taxon>
    </lineage>
</organism>
<name>A0A0D2J4N5_9BACT</name>
<comment type="caution">
    <text evidence="5">The sequence shown here is derived from an EMBL/GenBank/DDBJ whole genome shotgun (WGS) entry which is preliminary data.</text>
</comment>
<sequence>MTITRQTRGESLKMSFDQDQAPVCFCYNLAQKARCTVLVGGDNKIAFERKAGDGVLAYLPQSRGILESTSGENVLGISLYFPVEAFMEMFGISKKLMNLMRTWPNQGGHTPAFYHQSRFDSETRLALWQILQCPFTGKARELFMEAKTLELVALKLAELDPKSCMETDEPRGRIMQQARQAHQILVERMADPPDLNHLSRMVGLNRNKLNTSFKKIYGDTVFNILRNARLTKACSLLQHTELSLVEIAFSIGYNSQANFTTAFRRHFGQSPNMVRKFGLSKPVTKPISLS</sequence>
<keyword evidence="3" id="KW-0804">Transcription</keyword>
<dbReference type="InterPro" id="IPR053142">
    <property type="entry name" value="PchR_regulatory_protein"/>
</dbReference>
<dbReference type="FunCoup" id="A0A0D2J4N5">
    <property type="interactions" value="88"/>
</dbReference>
<dbReference type="PANTHER" id="PTHR47893:SF1">
    <property type="entry name" value="REGULATORY PROTEIN PCHR"/>
    <property type="match status" value="1"/>
</dbReference>
<dbReference type="GO" id="GO:0043565">
    <property type="term" value="F:sequence-specific DNA binding"/>
    <property type="evidence" value="ECO:0007669"/>
    <property type="project" value="InterPro"/>
</dbReference>
<accession>A0A0D2J4N5</accession>
<dbReference type="AlphaFoldDB" id="A0A0D2J4N5"/>
<evidence type="ECO:0000256" key="3">
    <source>
        <dbReference type="ARBA" id="ARBA00023163"/>
    </source>
</evidence>
<dbReference type="PRINTS" id="PR00032">
    <property type="entry name" value="HTHARAC"/>
</dbReference>
<dbReference type="PROSITE" id="PS00041">
    <property type="entry name" value="HTH_ARAC_FAMILY_1"/>
    <property type="match status" value="1"/>
</dbReference>
<dbReference type="Pfam" id="PF12833">
    <property type="entry name" value="HTH_18"/>
    <property type="match status" value="1"/>
</dbReference>
<dbReference type="SUPFAM" id="SSF46689">
    <property type="entry name" value="Homeodomain-like"/>
    <property type="match status" value="1"/>
</dbReference>
<dbReference type="PANTHER" id="PTHR47893">
    <property type="entry name" value="REGULATORY PROTEIN PCHR"/>
    <property type="match status" value="1"/>
</dbReference>
<proteinExistence type="predicted"/>
<evidence type="ECO:0000313" key="6">
    <source>
        <dbReference type="Proteomes" id="UP000032233"/>
    </source>
</evidence>
<dbReference type="EMBL" id="AZAC01000019">
    <property type="protein sequence ID" value="KIX13069.1"/>
    <property type="molecule type" value="Genomic_DNA"/>
</dbReference>
<keyword evidence="6" id="KW-1185">Reference proteome</keyword>
<evidence type="ECO:0000313" key="5">
    <source>
        <dbReference type="EMBL" id="KIX13069.1"/>
    </source>
</evidence>
<feature type="domain" description="HTH araC/xylS-type" evidence="4">
    <location>
        <begin position="179"/>
        <end position="277"/>
    </location>
</feature>
<reference evidence="5 6" key="1">
    <citation type="submission" date="2013-11" db="EMBL/GenBank/DDBJ databases">
        <title>Metagenomic analysis of a methanogenic consortium involved in long chain n-alkane degradation.</title>
        <authorList>
            <person name="Davidova I.A."/>
            <person name="Callaghan A.V."/>
            <person name="Wawrik B."/>
            <person name="Pruitt S."/>
            <person name="Marks C."/>
            <person name="Duncan K.E."/>
            <person name="Suflita J.M."/>
        </authorList>
    </citation>
    <scope>NUCLEOTIDE SEQUENCE [LARGE SCALE GENOMIC DNA]</scope>
    <source>
        <strain evidence="5 6">SPR</strain>
    </source>
</reference>
<dbReference type="Proteomes" id="UP000032233">
    <property type="component" value="Unassembled WGS sequence"/>
</dbReference>
<dbReference type="InterPro" id="IPR018060">
    <property type="entry name" value="HTH_AraC"/>
</dbReference>
<evidence type="ECO:0000256" key="1">
    <source>
        <dbReference type="ARBA" id="ARBA00023015"/>
    </source>
</evidence>
<dbReference type="InterPro" id="IPR020449">
    <property type="entry name" value="Tscrpt_reg_AraC-type_HTH"/>
</dbReference>
<dbReference type="GO" id="GO:0003700">
    <property type="term" value="F:DNA-binding transcription factor activity"/>
    <property type="evidence" value="ECO:0007669"/>
    <property type="project" value="InterPro"/>
</dbReference>
<gene>
    <name evidence="5" type="ORF">X474_16015</name>
</gene>
<keyword evidence="2" id="KW-0238">DNA-binding</keyword>
<dbReference type="SMART" id="SM00342">
    <property type="entry name" value="HTH_ARAC"/>
    <property type="match status" value="1"/>
</dbReference>
<keyword evidence="1" id="KW-0805">Transcription regulation</keyword>
<dbReference type="InParanoid" id="A0A0D2J4N5"/>
<evidence type="ECO:0000259" key="4">
    <source>
        <dbReference type="PROSITE" id="PS01124"/>
    </source>
</evidence>
<protein>
    <recommendedName>
        <fullName evidence="4">HTH araC/xylS-type domain-containing protein</fullName>
    </recommendedName>
</protein>
<dbReference type="STRING" id="1429043.X474_16015"/>
<dbReference type="InterPro" id="IPR018062">
    <property type="entry name" value="HTH_AraC-typ_CS"/>
</dbReference>
<dbReference type="PROSITE" id="PS01124">
    <property type="entry name" value="HTH_ARAC_FAMILY_2"/>
    <property type="match status" value="1"/>
</dbReference>
<dbReference type="Gene3D" id="1.10.10.60">
    <property type="entry name" value="Homeodomain-like"/>
    <property type="match status" value="1"/>
</dbReference>
<dbReference type="InterPro" id="IPR009057">
    <property type="entry name" value="Homeodomain-like_sf"/>
</dbReference>